<accession>A0A0J9E4D7</accession>
<dbReference type="Proteomes" id="UP000037178">
    <property type="component" value="Unassembled WGS sequence"/>
</dbReference>
<dbReference type="InterPro" id="IPR000847">
    <property type="entry name" value="LysR_HTH_N"/>
</dbReference>
<dbReference type="PANTHER" id="PTHR30126">
    <property type="entry name" value="HTH-TYPE TRANSCRIPTIONAL REGULATOR"/>
    <property type="match status" value="1"/>
</dbReference>
<dbReference type="PROSITE" id="PS50931">
    <property type="entry name" value="HTH_LYSR"/>
    <property type="match status" value="1"/>
</dbReference>
<dbReference type="OrthoDB" id="9811588at2"/>
<dbReference type="SUPFAM" id="SSF53850">
    <property type="entry name" value="Periplasmic binding protein-like II"/>
    <property type="match status" value="1"/>
</dbReference>
<dbReference type="RefSeq" id="WP_049643329.1">
    <property type="nucleotide sequence ID" value="NZ_LFTY01000002.1"/>
</dbReference>
<dbReference type="Pfam" id="PF00126">
    <property type="entry name" value="HTH_1"/>
    <property type="match status" value="1"/>
</dbReference>
<evidence type="ECO:0000313" key="6">
    <source>
        <dbReference type="EMBL" id="KMW57625.1"/>
    </source>
</evidence>
<dbReference type="GO" id="GO:0003700">
    <property type="term" value="F:DNA-binding transcription factor activity"/>
    <property type="evidence" value="ECO:0007669"/>
    <property type="project" value="InterPro"/>
</dbReference>
<dbReference type="PATRIC" id="fig|1675527.3.peg.2716"/>
<keyword evidence="3" id="KW-0238">DNA-binding</keyword>
<dbReference type="Gene3D" id="3.40.190.290">
    <property type="match status" value="1"/>
</dbReference>
<keyword evidence="7" id="KW-1185">Reference proteome</keyword>
<dbReference type="AlphaFoldDB" id="A0A0J9E4D7"/>
<sequence length="288" mass="31129">MQINALETLVVVRREASFSRAAQVRNMTLSAVSMQMKALEEALGVPLFDRGFRPPKLTPLGQQVAKDAVAVVEAHAVLRARCAPSDVLRGLLRIGFVPSIAARVLPEFLRIAARKAPAAQFELTTGLSETLSDGVRQGRLDAAVVTEIAEAGAGLQSDRLVQEEMVVIAPQRAVAQTLVDLSRALPFLHFIPSSGIGKLIARYGREMGLSPSQVINLDSIEAIVRCVQNGLGYSLLPKPDALRYGDDGVQVFPCAPERLYRDVALVSRADQITATWQPRLLALLGESM</sequence>
<dbReference type="GO" id="GO:0000976">
    <property type="term" value="F:transcription cis-regulatory region binding"/>
    <property type="evidence" value="ECO:0007669"/>
    <property type="project" value="TreeGrafter"/>
</dbReference>
<gene>
    <name evidence="6" type="ORF">AIOL_002590</name>
</gene>
<keyword evidence="4" id="KW-0804">Transcription</keyword>
<name>A0A0J9E4D7_9RHOB</name>
<proteinExistence type="inferred from homology"/>
<reference evidence="6 7" key="1">
    <citation type="submission" date="2015-06" db="EMBL/GenBank/DDBJ databases">
        <title>Draft genome sequence of an Alphaproteobacteria species associated to the Mediterranean sponge Oscarella lobularis.</title>
        <authorList>
            <person name="Jourda C."/>
            <person name="Santini S."/>
            <person name="Claverie J.-M."/>
        </authorList>
    </citation>
    <scope>NUCLEOTIDE SEQUENCE [LARGE SCALE GENOMIC DNA]</scope>
    <source>
        <strain evidence="6">IGS</strain>
    </source>
</reference>
<evidence type="ECO:0000256" key="3">
    <source>
        <dbReference type="ARBA" id="ARBA00023125"/>
    </source>
</evidence>
<feature type="domain" description="HTH lysR-type" evidence="5">
    <location>
        <begin position="1"/>
        <end position="58"/>
    </location>
</feature>
<dbReference type="SUPFAM" id="SSF46785">
    <property type="entry name" value="Winged helix' DNA-binding domain"/>
    <property type="match status" value="1"/>
</dbReference>
<dbReference type="Gene3D" id="1.10.10.10">
    <property type="entry name" value="Winged helix-like DNA-binding domain superfamily/Winged helix DNA-binding domain"/>
    <property type="match status" value="1"/>
</dbReference>
<evidence type="ECO:0000256" key="4">
    <source>
        <dbReference type="ARBA" id="ARBA00023163"/>
    </source>
</evidence>
<evidence type="ECO:0000256" key="2">
    <source>
        <dbReference type="ARBA" id="ARBA00023015"/>
    </source>
</evidence>
<evidence type="ECO:0000256" key="1">
    <source>
        <dbReference type="ARBA" id="ARBA00009437"/>
    </source>
</evidence>
<dbReference type="InterPro" id="IPR036390">
    <property type="entry name" value="WH_DNA-bd_sf"/>
</dbReference>
<dbReference type="InterPro" id="IPR005119">
    <property type="entry name" value="LysR_subst-bd"/>
</dbReference>
<organism evidence="6 7">
    <name type="scientific">Candidatus Rhodobacter oscarellae</name>
    <dbReference type="NCBI Taxonomy" id="1675527"/>
    <lineage>
        <taxon>Bacteria</taxon>
        <taxon>Pseudomonadati</taxon>
        <taxon>Pseudomonadota</taxon>
        <taxon>Alphaproteobacteria</taxon>
        <taxon>Rhodobacterales</taxon>
        <taxon>Rhodobacter group</taxon>
        <taxon>Rhodobacter</taxon>
    </lineage>
</organism>
<dbReference type="InterPro" id="IPR036388">
    <property type="entry name" value="WH-like_DNA-bd_sf"/>
</dbReference>
<comment type="caution">
    <text evidence="6">The sequence shown here is derived from an EMBL/GenBank/DDBJ whole genome shotgun (WGS) entry which is preliminary data.</text>
</comment>
<dbReference type="EMBL" id="LFTY01000002">
    <property type="protein sequence ID" value="KMW57625.1"/>
    <property type="molecule type" value="Genomic_DNA"/>
</dbReference>
<comment type="similarity">
    <text evidence="1">Belongs to the LysR transcriptional regulatory family.</text>
</comment>
<dbReference type="Pfam" id="PF03466">
    <property type="entry name" value="LysR_substrate"/>
    <property type="match status" value="1"/>
</dbReference>
<evidence type="ECO:0000313" key="7">
    <source>
        <dbReference type="Proteomes" id="UP000037178"/>
    </source>
</evidence>
<evidence type="ECO:0000259" key="5">
    <source>
        <dbReference type="PROSITE" id="PS50931"/>
    </source>
</evidence>
<protein>
    <submittedName>
        <fullName evidence="6">Transcriptional regulator, LysR family</fullName>
    </submittedName>
</protein>
<keyword evidence="2" id="KW-0805">Transcription regulation</keyword>
<dbReference type="STRING" id="1675527.AIOL_002590"/>
<dbReference type="PANTHER" id="PTHR30126:SF40">
    <property type="entry name" value="HTH-TYPE TRANSCRIPTIONAL REGULATOR GLTR"/>
    <property type="match status" value="1"/>
</dbReference>